<gene>
    <name evidence="2" type="ORF">BLA23254_01808</name>
</gene>
<name>A0A6P2JDF3_BURL3</name>
<protein>
    <submittedName>
        <fullName evidence="2">Prevent-host-death protein</fullName>
    </submittedName>
</protein>
<organism evidence="2 3">
    <name type="scientific">Burkholderia lata (strain ATCC 17760 / DSM 23089 / LMG 22485 / NCIMB 9086 / R18194 / 383)</name>
    <dbReference type="NCBI Taxonomy" id="482957"/>
    <lineage>
        <taxon>Bacteria</taxon>
        <taxon>Pseudomonadati</taxon>
        <taxon>Pseudomonadota</taxon>
        <taxon>Betaproteobacteria</taxon>
        <taxon>Burkholderiales</taxon>
        <taxon>Burkholderiaceae</taxon>
        <taxon>Burkholderia</taxon>
        <taxon>Burkholderia cepacia complex</taxon>
    </lineage>
</organism>
<dbReference type="EMBL" id="CABVPW010000007">
    <property type="protein sequence ID" value="VWB40696.1"/>
    <property type="molecule type" value="Genomic_DNA"/>
</dbReference>
<reference evidence="2 3" key="1">
    <citation type="submission" date="2019-09" db="EMBL/GenBank/DDBJ databases">
        <authorList>
            <person name="Depoorter E."/>
        </authorList>
    </citation>
    <scope>NUCLEOTIDE SEQUENCE [LARGE SCALE GENOMIC DNA]</scope>
    <source>
        <strain evidence="2">LMG 23254</strain>
    </source>
</reference>
<evidence type="ECO:0000256" key="1">
    <source>
        <dbReference type="SAM" id="MobiDB-lite"/>
    </source>
</evidence>
<accession>A0A6P2JDF3</accession>
<evidence type="ECO:0000313" key="3">
    <source>
        <dbReference type="Proteomes" id="UP000494218"/>
    </source>
</evidence>
<feature type="region of interest" description="Disordered" evidence="1">
    <location>
        <begin position="24"/>
        <end position="55"/>
    </location>
</feature>
<evidence type="ECO:0000313" key="2">
    <source>
        <dbReference type="EMBL" id="VWB40696.1"/>
    </source>
</evidence>
<dbReference type="Proteomes" id="UP000494218">
    <property type="component" value="Unassembled WGS sequence"/>
</dbReference>
<proteinExistence type="predicted"/>
<sequence>MHNQRYAMQPLDVLRGSVLRYDSPIDPIEESGREAPQRDTRNDGVHADTYIDTPG</sequence>
<feature type="compositionally biased region" description="Basic and acidic residues" evidence="1">
    <location>
        <begin position="30"/>
        <end position="46"/>
    </location>
</feature>
<dbReference type="AlphaFoldDB" id="A0A6P2JDF3"/>